<organism evidence="2 3">
    <name type="scientific">Sphingobacterium chuzhouense</name>
    <dbReference type="NCBI Taxonomy" id="1742264"/>
    <lineage>
        <taxon>Bacteria</taxon>
        <taxon>Pseudomonadati</taxon>
        <taxon>Bacteroidota</taxon>
        <taxon>Sphingobacteriia</taxon>
        <taxon>Sphingobacteriales</taxon>
        <taxon>Sphingobacteriaceae</taxon>
        <taxon>Sphingobacterium</taxon>
    </lineage>
</organism>
<name>A0ABR7XUV0_9SPHI</name>
<dbReference type="SUPFAM" id="SSF52317">
    <property type="entry name" value="Class I glutamine amidotransferase-like"/>
    <property type="match status" value="1"/>
</dbReference>
<evidence type="ECO:0008006" key="4">
    <source>
        <dbReference type="Google" id="ProtNLM"/>
    </source>
</evidence>
<keyword evidence="3" id="KW-1185">Reference proteome</keyword>
<comment type="caution">
    <text evidence="2">The sequence shown here is derived from an EMBL/GenBank/DDBJ whole genome shotgun (WGS) entry which is preliminary data.</text>
</comment>
<evidence type="ECO:0000313" key="3">
    <source>
        <dbReference type="Proteomes" id="UP000651112"/>
    </source>
</evidence>
<feature type="signal peptide" evidence="1">
    <location>
        <begin position="1"/>
        <end position="19"/>
    </location>
</feature>
<proteinExistence type="predicted"/>
<sequence length="302" mass="33523">MKFVVFAFLLISMPMLILAQSVSDPHFVVRLEDPLYPAKDGPLILYDQYHHNAFTIGGQFKGFADVVQAEGYQLQNHNASIDRKVLSKAKIFVTVNALSHPSDWDLPNASIFNENETEALYRWVHEEGGGLFIITDQMPGAGAVGRLAERFGFNVINGVTYHKDGQAELFNRKIGNLLPSAVTDREGHTVNQLRCWGGSGFIPPEEAEVFSVLGDAYRIYLPSKTKDMERAIQPDIPYISGRNIANGALLKCGNGRVCIFADASPFTALLKGINSKKQGMNHPDAGDHVKLLRNILRWLNQQ</sequence>
<accession>A0ABR7XUV0</accession>
<dbReference type="Proteomes" id="UP000651112">
    <property type="component" value="Unassembled WGS sequence"/>
</dbReference>
<gene>
    <name evidence="2" type="ORF">H8B21_14740</name>
</gene>
<dbReference type="InterPro" id="IPR029062">
    <property type="entry name" value="Class_I_gatase-like"/>
</dbReference>
<dbReference type="RefSeq" id="WP_190314517.1">
    <property type="nucleotide sequence ID" value="NZ_JACNYL010000003.1"/>
</dbReference>
<evidence type="ECO:0000313" key="2">
    <source>
        <dbReference type="EMBL" id="MBD1422831.1"/>
    </source>
</evidence>
<dbReference type="EMBL" id="JACNYL010000003">
    <property type="protein sequence ID" value="MBD1422831.1"/>
    <property type="molecule type" value="Genomic_DNA"/>
</dbReference>
<reference evidence="2 3" key="1">
    <citation type="submission" date="2020-08" db="EMBL/GenBank/DDBJ databases">
        <title>Sphingobacterium sp. DN00404 isolated from aquaculture water.</title>
        <authorList>
            <person name="Zhang M."/>
        </authorList>
    </citation>
    <scope>NUCLEOTIDE SEQUENCE [LARGE SCALE GENOMIC DNA]</scope>
    <source>
        <strain evidence="2 3">KCTC 42746</strain>
    </source>
</reference>
<evidence type="ECO:0000256" key="1">
    <source>
        <dbReference type="SAM" id="SignalP"/>
    </source>
</evidence>
<feature type="chain" id="PRO_5045754218" description="DUF4350 domain-containing protein" evidence="1">
    <location>
        <begin position="20"/>
        <end position="302"/>
    </location>
</feature>
<keyword evidence="1" id="KW-0732">Signal</keyword>
<protein>
    <recommendedName>
        <fullName evidence="4">DUF4350 domain-containing protein</fullName>
    </recommendedName>
</protein>